<name>A0AAD3SLN4_NEPGR</name>
<dbReference type="EMBL" id="BSYO01000013">
    <property type="protein sequence ID" value="GMH13968.1"/>
    <property type="molecule type" value="Genomic_DNA"/>
</dbReference>
<accession>A0AAD3SLN4</accession>
<evidence type="ECO:0000313" key="2">
    <source>
        <dbReference type="EMBL" id="GMH13968.1"/>
    </source>
</evidence>
<dbReference type="AlphaFoldDB" id="A0AAD3SLN4"/>
<evidence type="ECO:0000256" key="1">
    <source>
        <dbReference type="SAM" id="MobiDB-lite"/>
    </source>
</evidence>
<keyword evidence="3" id="KW-1185">Reference proteome</keyword>
<evidence type="ECO:0000313" key="3">
    <source>
        <dbReference type="Proteomes" id="UP001279734"/>
    </source>
</evidence>
<dbReference type="Proteomes" id="UP001279734">
    <property type="component" value="Unassembled WGS sequence"/>
</dbReference>
<feature type="region of interest" description="Disordered" evidence="1">
    <location>
        <begin position="129"/>
        <end position="155"/>
    </location>
</feature>
<gene>
    <name evidence="2" type="ORF">Nepgr_015809</name>
</gene>
<organism evidence="2 3">
    <name type="scientific">Nepenthes gracilis</name>
    <name type="common">Slender pitcher plant</name>
    <dbReference type="NCBI Taxonomy" id="150966"/>
    <lineage>
        <taxon>Eukaryota</taxon>
        <taxon>Viridiplantae</taxon>
        <taxon>Streptophyta</taxon>
        <taxon>Embryophyta</taxon>
        <taxon>Tracheophyta</taxon>
        <taxon>Spermatophyta</taxon>
        <taxon>Magnoliopsida</taxon>
        <taxon>eudicotyledons</taxon>
        <taxon>Gunneridae</taxon>
        <taxon>Pentapetalae</taxon>
        <taxon>Caryophyllales</taxon>
        <taxon>Nepenthaceae</taxon>
        <taxon>Nepenthes</taxon>
    </lineage>
</organism>
<sequence length="155" mass="16455">MPCNKAPNESAPLVAFFSCDAVFPAQASEVHHEAPNSDSHNRLMPSRSACSHPVVYSISTPMETPSSPERIPCDAISFIGVQVDGNANAGIHLWGEQRCSHMPALGSDPVHFNDDGSSGMVVVDQGNAQLPEGARGSSSRGEYIPSSHYLPSPRT</sequence>
<reference evidence="2" key="1">
    <citation type="submission" date="2023-05" db="EMBL/GenBank/DDBJ databases">
        <title>Nepenthes gracilis genome sequencing.</title>
        <authorList>
            <person name="Fukushima K."/>
        </authorList>
    </citation>
    <scope>NUCLEOTIDE SEQUENCE</scope>
    <source>
        <strain evidence="2">SING2019-196</strain>
    </source>
</reference>
<comment type="caution">
    <text evidence="2">The sequence shown here is derived from an EMBL/GenBank/DDBJ whole genome shotgun (WGS) entry which is preliminary data.</text>
</comment>
<protein>
    <submittedName>
        <fullName evidence="2">Uncharacterized protein</fullName>
    </submittedName>
</protein>
<proteinExistence type="predicted"/>